<evidence type="ECO:0000313" key="3">
    <source>
        <dbReference type="Proteomes" id="UP001321018"/>
    </source>
</evidence>
<dbReference type="SUPFAM" id="SSF51658">
    <property type="entry name" value="Xylose isomerase-like"/>
    <property type="match status" value="1"/>
</dbReference>
<dbReference type="InterPro" id="IPR013022">
    <property type="entry name" value="Xyl_isomerase-like_TIM-brl"/>
</dbReference>
<dbReference type="InterPro" id="IPR050312">
    <property type="entry name" value="IolE/XylAMocC-like"/>
</dbReference>
<name>A0AAP3E2R8_9EURY</name>
<dbReference type="GO" id="GO:0016853">
    <property type="term" value="F:isomerase activity"/>
    <property type="evidence" value="ECO:0007669"/>
    <property type="project" value="UniProtKB-KW"/>
</dbReference>
<gene>
    <name evidence="2" type="ORF">OB960_12580</name>
</gene>
<dbReference type="EMBL" id="JAOPKA010000007">
    <property type="protein sequence ID" value="MCU4742234.1"/>
    <property type="molecule type" value="Genomic_DNA"/>
</dbReference>
<dbReference type="Pfam" id="PF01261">
    <property type="entry name" value="AP_endonuc_2"/>
    <property type="match status" value="1"/>
</dbReference>
<dbReference type="AlphaFoldDB" id="A0AAP3E2R8"/>
<comment type="caution">
    <text evidence="2">The sequence shown here is derived from an EMBL/GenBank/DDBJ whole genome shotgun (WGS) entry which is preliminary data.</text>
</comment>
<dbReference type="PANTHER" id="PTHR12110:SF21">
    <property type="entry name" value="XYLOSE ISOMERASE-LIKE TIM BARREL DOMAIN-CONTAINING PROTEIN"/>
    <property type="match status" value="1"/>
</dbReference>
<dbReference type="InterPro" id="IPR036237">
    <property type="entry name" value="Xyl_isomerase-like_sf"/>
</dbReference>
<dbReference type="Proteomes" id="UP001321018">
    <property type="component" value="Unassembled WGS sequence"/>
</dbReference>
<dbReference type="Gene3D" id="3.20.20.150">
    <property type="entry name" value="Divalent-metal-dependent TIM barrel enzymes"/>
    <property type="match status" value="1"/>
</dbReference>
<sequence>MRLGGPVDTDESDPNAWIAELEKRGYRAAAAPVGPDASDETVQAYREAARAADVEIAEVGAWGANPISDDPETRAAGIDQCQRALRLADELGARCAVDVAGSRGESWDGPHPENFSDETFYRIVDAVQEIVDGVEPENAVYTLEPMPWVYPHDVESYRRLVDAIDREAFGVHFDPVNMITSPQRYARDADFVREFVAEFGDDIEVVHLKDVTLADELTVHIDEVRPGAGELDYHVLLSVLDELDDDLPVLLEHLDSEHAYERARAYVREVADEVGVTV</sequence>
<evidence type="ECO:0000259" key="1">
    <source>
        <dbReference type="Pfam" id="PF01261"/>
    </source>
</evidence>
<reference evidence="2" key="1">
    <citation type="submission" date="2022-09" db="EMBL/GenBank/DDBJ databases">
        <title>Enrichment on poylsaccharides allowed isolation of novel metabolic and taxonomic groups of Haloarchaea.</title>
        <authorList>
            <person name="Sorokin D.Y."/>
            <person name="Elcheninov A.G."/>
            <person name="Khizhniak T.V."/>
            <person name="Kolganova T.V."/>
            <person name="Kublanov I.V."/>
        </authorList>
    </citation>
    <scope>NUCLEOTIDE SEQUENCE</scope>
    <source>
        <strain evidence="2">AArc-xg1-1</strain>
    </source>
</reference>
<protein>
    <submittedName>
        <fullName evidence="2">Sugar phosphate isomerase/epimerase</fullName>
    </submittedName>
</protein>
<proteinExistence type="predicted"/>
<feature type="domain" description="Xylose isomerase-like TIM barrel" evidence="1">
    <location>
        <begin position="19"/>
        <end position="269"/>
    </location>
</feature>
<dbReference type="RefSeq" id="WP_338004063.1">
    <property type="nucleotide sequence ID" value="NZ_JAOPKA010000007.1"/>
</dbReference>
<organism evidence="2 3">
    <name type="scientific">Natronoglomus mannanivorans</name>
    <dbReference type="NCBI Taxonomy" id="2979990"/>
    <lineage>
        <taxon>Archaea</taxon>
        <taxon>Methanobacteriati</taxon>
        <taxon>Methanobacteriota</taxon>
        <taxon>Stenosarchaea group</taxon>
        <taxon>Halobacteria</taxon>
        <taxon>Halobacteriales</taxon>
        <taxon>Natrialbaceae</taxon>
        <taxon>Natronoglomus</taxon>
    </lineage>
</organism>
<keyword evidence="2" id="KW-0413">Isomerase</keyword>
<accession>A0AAP3E2R8</accession>
<dbReference type="PANTHER" id="PTHR12110">
    <property type="entry name" value="HYDROXYPYRUVATE ISOMERASE"/>
    <property type="match status" value="1"/>
</dbReference>
<evidence type="ECO:0000313" key="2">
    <source>
        <dbReference type="EMBL" id="MCU4742234.1"/>
    </source>
</evidence>